<comment type="caution">
    <text evidence="2">The sequence shown here is derived from an EMBL/GenBank/DDBJ whole genome shotgun (WGS) entry which is preliminary data.</text>
</comment>
<dbReference type="Gene3D" id="1.25.40.10">
    <property type="entry name" value="Tetratricopeptide repeat domain"/>
    <property type="match status" value="1"/>
</dbReference>
<keyword evidence="3" id="KW-1185">Reference proteome</keyword>
<dbReference type="Proteomes" id="UP000637383">
    <property type="component" value="Unassembled WGS sequence"/>
</dbReference>
<name>A0ABR8KJZ3_9NOSO</name>
<proteinExistence type="predicted"/>
<dbReference type="Pfam" id="PF13181">
    <property type="entry name" value="TPR_8"/>
    <property type="match status" value="1"/>
</dbReference>
<dbReference type="InterPro" id="IPR011990">
    <property type="entry name" value="TPR-like_helical_dom_sf"/>
</dbReference>
<accession>A0ABR8KJZ3</accession>
<gene>
    <name evidence="2" type="ORF">H6H03_39625</name>
</gene>
<evidence type="ECO:0000313" key="3">
    <source>
        <dbReference type="Proteomes" id="UP000637383"/>
    </source>
</evidence>
<reference evidence="2 3" key="1">
    <citation type="journal article" date="2020" name="ISME J.">
        <title>Comparative genomics reveals insights into cyanobacterial evolution and habitat adaptation.</title>
        <authorList>
            <person name="Chen M.Y."/>
            <person name="Teng W.K."/>
            <person name="Zhao L."/>
            <person name="Hu C.X."/>
            <person name="Zhou Y.K."/>
            <person name="Han B.P."/>
            <person name="Song L.R."/>
            <person name="Shu W.S."/>
        </authorList>
    </citation>
    <scope>NUCLEOTIDE SEQUENCE [LARGE SCALE GENOMIC DNA]</scope>
    <source>
        <strain evidence="2 3">FACHB-159</strain>
    </source>
</reference>
<dbReference type="EMBL" id="JACJTU010000131">
    <property type="protein sequence ID" value="MBD2739873.1"/>
    <property type="molecule type" value="Genomic_DNA"/>
</dbReference>
<dbReference type="SUPFAM" id="SSF48452">
    <property type="entry name" value="TPR-like"/>
    <property type="match status" value="1"/>
</dbReference>
<evidence type="ECO:0000256" key="1">
    <source>
        <dbReference type="SAM" id="Coils"/>
    </source>
</evidence>
<sequence>MQQQQTIPTYLQAIEIYNAALMFAPHDWKILKRKARACEQLSQLYSQQQQYEHAIDTLKQAVAGYEMEFSRKDSGLILWKQRRTRQTIIRVSH</sequence>
<dbReference type="InterPro" id="IPR019734">
    <property type="entry name" value="TPR_rpt"/>
</dbReference>
<evidence type="ECO:0008006" key="4">
    <source>
        <dbReference type="Google" id="ProtNLM"/>
    </source>
</evidence>
<evidence type="ECO:0000313" key="2">
    <source>
        <dbReference type="EMBL" id="MBD2739873.1"/>
    </source>
</evidence>
<organism evidence="2 3">
    <name type="scientific">Nostoc paludosum FACHB-159</name>
    <dbReference type="NCBI Taxonomy" id="2692908"/>
    <lineage>
        <taxon>Bacteria</taxon>
        <taxon>Bacillati</taxon>
        <taxon>Cyanobacteriota</taxon>
        <taxon>Cyanophyceae</taxon>
        <taxon>Nostocales</taxon>
        <taxon>Nostocaceae</taxon>
        <taxon>Nostoc</taxon>
    </lineage>
</organism>
<dbReference type="RefSeq" id="WP_190971758.1">
    <property type="nucleotide sequence ID" value="NZ_JACJTU010000131.1"/>
</dbReference>
<keyword evidence="1" id="KW-0175">Coiled coil</keyword>
<feature type="coiled-coil region" evidence="1">
    <location>
        <begin position="41"/>
        <end position="68"/>
    </location>
</feature>
<protein>
    <recommendedName>
        <fullName evidence="4">Tetratricopeptide repeat protein</fullName>
    </recommendedName>
</protein>